<gene>
    <name evidence="2" type="ORF">PXEA_LOCUS8673</name>
</gene>
<organism evidence="2 3">
    <name type="scientific">Protopolystoma xenopodis</name>
    <dbReference type="NCBI Taxonomy" id="117903"/>
    <lineage>
        <taxon>Eukaryota</taxon>
        <taxon>Metazoa</taxon>
        <taxon>Spiralia</taxon>
        <taxon>Lophotrochozoa</taxon>
        <taxon>Platyhelminthes</taxon>
        <taxon>Monogenea</taxon>
        <taxon>Polyopisthocotylea</taxon>
        <taxon>Polystomatidea</taxon>
        <taxon>Polystomatidae</taxon>
        <taxon>Protopolystoma</taxon>
    </lineage>
</organism>
<proteinExistence type="predicted"/>
<dbReference type="InterPro" id="IPR007110">
    <property type="entry name" value="Ig-like_dom"/>
</dbReference>
<dbReference type="SUPFAM" id="SSF48726">
    <property type="entry name" value="Immunoglobulin"/>
    <property type="match status" value="1"/>
</dbReference>
<dbReference type="InterPro" id="IPR013783">
    <property type="entry name" value="Ig-like_fold"/>
</dbReference>
<sequence>MTRLEAQILADIQPIQVKWMMGDRELVQSDHVEISYFQDTGVARVVIRNVGPPDVGLYTCVAIDSQPSSPIFVAELSPINVLEGEEIFLTATVQ</sequence>
<name>A0A448WM29_9PLAT</name>
<keyword evidence="3" id="KW-1185">Reference proteome</keyword>
<dbReference type="PROSITE" id="PS50835">
    <property type="entry name" value="IG_LIKE"/>
    <property type="match status" value="1"/>
</dbReference>
<dbReference type="Proteomes" id="UP000784294">
    <property type="component" value="Unassembled WGS sequence"/>
</dbReference>
<dbReference type="InterPro" id="IPR036179">
    <property type="entry name" value="Ig-like_dom_sf"/>
</dbReference>
<accession>A0A448WM29</accession>
<evidence type="ECO:0000313" key="2">
    <source>
        <dbReference type="EMBL" id="VEL15233.1"/>
    </source>
</evidence>
<dbReference type="EMBL" id="CAAALY010023902">
    <property type="protein sequence ID" value="VEL15233.1"/>
    <property type="molecule type" value="Genomic_DNA"/>
</dbReference>
<dbReference type="Gene3D" id="2.60.40.10">
    <property type="entry name" value="Immunoglobulins"/>
    <property type="match status" value="1"/>
</dbReference>
<feature type="non-terminal residue" evidence="2">
    <location>
        <position position="1"/>
    </location>
</feature>
<feature type="domain" description="Ig-like" evidence="1">
    <location>
        <begin position="1"/>
        <end position="77"/>
    </location>
</feature>
<dbReference type="AlphaFoldDB" id="A0A448WM29"/>
<comment type="caution">
    <text evidence="2">The sequence shown here is derived from an EMBL/GenBank/DDBJ whole genome shotgun (WGS) entry which is preliminary data.</text>
</comment>
<evidence type="ECO:0000313" key="3">
    <source>
        <dbReference type="Proteomes" id="UP000784294"/>
    </source>
</evidence>
<dbReference type="OrthoDB" id="6159398at2759"/>
<protein>
    <recommendedName>
        <fullName evidence="1">Ig-like domain-containing protein</fullName>
    </recommendedName>
</protein>
<dbReference type="Pfam" id="PF07679">
    <property type="entry name" value="I-set"/>
    <property type="match status" value="1"/>
</dbReference>
<evidence type="ECO:0000259" key="1">
    <source>
        <dbReference type="PROSITE" id="PS50835"/>
    </source>
</evidence>
<reference evidence="2" key="1">
    <citation type="submission" date="2018-11" db="EMBL/GenBank/DDBJ databases">
        <authorList>
            <consortium name="Pathogen Informatics"/>
        </authorList>
    </citation>
    <scope>NUCLEOTIDE SEQUENCE</scope>
</reference>
<dbReference type="InterPro" id="IPR013098">
    <property type="entry name" value="Ig_I-set"/>
</dbReference>